<dbReference type="InterPro" id="IPR036866">
    <property type="entry name" value="RibonucZ/Hydroxyglut_hydro"/>
</dbReference>
<gene>
    <name evidence="1" type="ORF">ALIPUT_00945</name>
</gene>
<dbReference type="AlphaFoldDB" id="B0MV02"/>
<keyword evidence="2" id="KW-1185">Reference proteome</keyword>
<organism evidence="1 2">
    <name type="scientific">Alistipes putredinis DSM 17216</name>
    <dbReference type="NCBI Taxonomy" id="445970"/>
    <lineage>
        <taxon>Bacteria</taxon>
        <taxon>Pseudomonadati</taxon>
        <taxon>Bacteroidota</taxon>
        <taxon>Bacteroidia</taxon>
        <taxon>Bacteroidales</taxon>
        <taxon>Rikenellaceae</taxon>
        <taxon>Alistipes</taxon>
    </lineage>
</organism>
<reference evidence="1" key="2">
    <citation type="submission" date="2013-09" db="EMBL/GenBank/DDBJ databases">
        <title>Draft genome sequence of Alistipes putredinis (DSM 17216).</title>
        <authorList>
            <person name="Sudarsanam P."/>
            <person name="Ley R."/>
            <person name="Guruge J."/>
            <person name="Turnbaugh P.J."/>
            <person name="Mahowald M."/>
            <person name="Liep D."/>
            <person name="Gordon J."/>
        </authorList>
    </citation>
    <scope>NUCLEOTIDE SEQUENCE</scope>
    <source>
        <strain evidence="1">DSM 17216</strain>
    </source>
</reference>
<dbReference type="Gene3D" id="3.60.15.10">
    <property type="entry name" value="Ribonuclease Z/Hydroxyacylglutathione hydrolase-like"/>
    <property type="match status" value="1"/>
</dbReference>
<accession>B0MV02</accession>
<name>B0MV02_9BACT</name>
<comment type="caution">
    <text evidence="1">The sequence shown here is derived from an EMBL/GenBank/DDBJ whole genome shotgun (WGS) entry which is preliminary data.</text>
</comment>
<protein>
    <submittedName>
        <fullName evidence="1">Metallo-beta-lactamase domain protein</fullName>
    </submittedName>
</protein>
<dbReference type="Proteomes" id="UP000005819">
    <property type="component" value="Unassembled WGS sequence"/>
</dbReference>
<reference evidence="1" key="1">
    <citation type="submission" date="2007-10" db="EMBL/GenBank/DDBJ databases">
        <authorList>
            <person name="Fulton L."/>
            <person name="Clifton S."/>
            <person name="Fulton B."/>
            <person name="Xu J."/>
            <person name="Minx P."/>
            <person name="Pepin K.H."/>
            <person name="Johnson M."/>
            <person name="Thiruvilangam P."/>
            <person name="Bhonagiri V."/>
            <person name="Nash W.E."/>
            <person name="Mardis E.R."/>
            <person name="Wilson R.K."/>
        </authorList>
    </citation>
    <scope>NUCLEOTIDE SEQUENCE [LARGE SCALE GENOMIC DNA]</scope>
    <source>
        <strain evidence="1">DSM 17216</strain>
    </source>
</reference>
<dbReference type="PROSITE" id="PS51257">
    <property type="entry name" value="PROKAR_LIPOPROTEIN"/>
    <property type="match status" value="1"/>
</dbReference>
<dbReference type="eggNOG" id="COG2220">
    <property type="taxonomic scope" value="Bacteria"/>
</dbReference>
<evidence type="ECO:0000313" key="2">
    <source>
        <dbReference type="Proteomes" id="UP000005819"/>
    </source>
</evidence>
<dbReference type="Pfam" id="PF13483">
    <property type="entry name" value="Lactamase_B_3"/>
    <property type="match status" value="1"/>
</dbReference>
<dbReference type="EMBL" id="ABFK02000017">
    <property type="protein sequence ID" value="EDS03887.1"/>
    <property type="molecule type" value="Genomic_DNA"/>
</dbReference>
<evidence type="ECO:0000313" key="1">
    <source>
        <dbReference type="EMBL" id="EDS03887.1"/>
    </source>
</evidence>
<dbReference type="HOGENOM" id="CLU_070010_0_0_10"/>
<dbReference type="PANTHER" id="PTHR43546">
    <property type="entry name" value="UPF0173 METAL-DEPENDENT HYDROLASE MJ1163-RELATED"/>
    <property type="match status" value="1"/>
</dbReference>
<dbReference type="PANTHER" id="PTHR43546:SF3">
    <property type="entry name" value="UPF0173 METAL-DEPENDENT HYDROLASE MJ1163"/>
    <property type="match status" value="1"/>
</dbReference>
<dbReference type="GeneID" id="73803897"/>
<dbReference type="SUPFAM" id="SSF56281">
    <property type="entry name" value="Metallo-hydrolase/oxidoreductase"/>
    <property type="match status" value="1"/>
</dbReference>
<proteinExistence type="predicted"/>
<dbReference type="InterPro" id="IPR050114">
    <property type="entry name" value="UPF0173_UPF0282_UlaG_hydrolase"/>
</dbReference>
<dbReference type="RefSeq" id="WP_004329759.1">
    <property type="nucleotide sequence ID" value="NZ_DS499580.1"/>
</dbReference>
<sequence>MKHSKLFIFAIMTTLAVSGCKHQAATYPTDTLTTKNGSQLTITFFKHASLAIETEGRHIYIDPISQYADYASLPKADLILITHSHYDHLDSAAVAALSTAATTVVCDRTSSETLGGKCLTMKPGDTLAPRDYLSIEAVPAYNTSEDRQQFHPREREDCGYVLTIGGTRIYIAGDGENTPEMKALHGIDIAFLPVNQPYTMTVDQAVDAVKAIRPAIFYPYHYGEVEEKTDIDRLSRELTDITEIRIRPME</sequence>